<dbReference type="STRING" id="1462526.BN990_00920"/>
<reference evidence="2 3" key="1">
    <citation type="submission" date="2014-03" db="EMBL/GenBank/DDBJ databases">
        <authorList>
            <person name="Urmite Genomes U."/>
        </authorList>
    </citation>
    <scope>NUCLEOTIDE SEQUENCE [LARGE SCALE GENOMIC DNA]</scope>
    <source>
        <strain evidence="2 3">Vm-5</strain>
    </source>
</reference>
<reference evidence="3" key="2">
    <citation type="submission" date="2014-05" db="EMBL/GenBank/DDBJ databases">
        <title>Draft genome sequence of Virgibacillus massiliensis Vm-5.</title>
        <authorList>
            <person name="Khelaifia S."/>
            <person name="Croce O."/>
            <person name="Lagier J.C."/>
            <person name="Raoult D."/>
        </authorList>
    </citation>
    <scope>NUCLEOTIDE SEQUENCE [LARGE SCALE GENOMIC DNA]</scope>
    <source>
        <strain evidence="3">Vm-5</strain>
    </source>
</reference>
<keyword evidence="2" id="KW-0808">Transferase</keyword>
<accession>A0A024Q7Y0</accession>
<dbReference type="RefSeq" id="WP_038242649.1">
    <property type="nucleotide sequence ID" value="NZ_BNER01000001.1"/>
</dbReference>
<protein>
    <submittedName>
        <fullName evidence="2">Acetyltransferase (GNAT) family protein</fullName>
    </submittedName>
</protein>
<evidence type="ECO:0000259" key="1">
    <source>
        <dbReference type="PROSITE" id="PS51186"/>
    </source>
</evidence>
<dbReference type="OrthoDB" id="2423856at2"/>
<feature type="domain" description="N-acetyltransferase" evidence="1">
    <location>
        <begin position="3"/>
        <end position="143"/>
    </location>
</feature>
<evidence type="ECO:0000313" key="3">
    <source>
        <dbReference type="Proteomes" id="UP000028875"/>
    </source>
</evidence>
<dbReference type="Gene3D" id="3.40.630.30">
    <property type="match status" value="1"/>
</dbReference>
<dbReference type="Pfam" id="PF00583">
    <property type="entry name" value="Acetyltransf_1"/>
    <property type="match status" value="1"/>
</dbReference>
<dbReference type="InterPro" id="IPR000182">
    <property type="entry name" value="GNAT_dom"/>
</dbReference>
<dbReference type="AlphaFoldDB" id="A0A024Q7Y0"/>
<comment type="caution">
    <text evidence="2">The sequence shown here is derived from an EMBL/GenBank/DDBJ whole genome shotgun (WGS) entry which is preliminary data.</text>
</comment>
<dbReference type="EMBL" id="CCDP010000001">
    <property type="protein sequence ID" value="CDQ38648.1"/>
    <property type="molecule type" value="Genomic_DNA"/>
</dbReference>
<dbReference type="Proteomes" id="UP000028875">
    <property type="component" value="Unassembled WGS sequence"/>
</dbReference>
<organism evidence="2 3">
    <name type="scientific">Virgibacillus massiliensis</name>
    <dbReference type="NCBI Taxonomy" id="1462526"/>
    <lineage>
        <taxon>Bacteria</taxon>
        <taxon>Bacillati</taxon>
        <taxon>Bacillota</taxon>
        <taxon>Bacilli</taxon>
        <taxon>Bacillales</taxon>
        <taxon>Bacillaceae</taxon>
        <taxon>Virgibacillus</taxon>
    </lineage>
</organism>
<dbReference type="eggNOG" id="COG0456">
    <property type="taxonomic scope" value="Bacteria"/>
</dbReference>
<sequence length="287" mass="33937">MLQQIRRLQIEDEAYFAAMDTGIEDDYIQRIFHRLVTDSNRLYGLFSDKQLVSLAGFSVYAKRYAMLGRLRTDRRYKRKNFSTEMMTYMINEAVQLPGIHWIGANTQENNYPARRVLEKSGLTPYISLHGATASDTSALTTGEEIWQPIHDLQKKKGWINQAYINNHAIFPYECYYSFPATEDLFTEENLQTWEFYENPTSTRFIITKHDQKKYDYLHVAYPWNDITRQAGLWETITYAYRKLCRRTKKPTFIWIDLTKEEAKALPANHAFELPSPWILYGKDRKSF</sequence>
<dbReference type="GO" id="GO:0016747">
    <property type="term" value="F:acyltransferase activity, transferring groups other than amino-acyl groups"/>
    <property type="evidence" value="ECO:0007669"/>
    <property type="project" value="InterPro"/>
</dbReference>
<proteinExistence type="predicted"/>
<dbReference type="InterPro" id="IPR016181">
    <property type="entry name" value="Acyl_CoA_acyltransferase"/>
</dbReference>
<gene>
    <name evidence="2" type="ORF">BN990_00920</name>
</gene>
<dbReference type="SUPFAM" id="SSF55729">
    <property type="entry name" value="Acyl-CoA N-acyltransferases (Nat)"/>
    <property type="match status" value="1"/>
</dbReference>
<evidence type="ECO:0000313" key="2">
    <source>
        <dbReference type="EMBL" id="CDQ38648.1"/>
    </source>
</evidence>
<dbReference type="PROSITE" id="PS51186">
    <property type="entry name" value="GNAT"/>
    <property type="match status" value="1"/>
</dbReference>
<name>A0A024Q7Y0_9BACI</name>
<keyword evidence="3" id="KW-1185">Reference proteome</keyword>